<evidence type="ECO:0000313" key="2">
    <source>
        <dbReference type="EMBL" id="KIY48573.1"/>
    </source>
</evidence>
<gene>
    <name evidence="2" type="ORF">FISHEDRAFT_43010</name>
</gene>
<name>A0A0D7ACI4_9AGAR</name>
<reference evidence="2 3" key="1">
    <citation type="journal article" date="2015" name="Fungal Genet. Biol.">
        <title>Evolution of novel wood decay mechanisms in Agaricales revealed by the genome sequences of Fistulina hepatica and Cylindrobasidium torrendii.</title>
        <authorList>
            <person name="Floudas D."/>
            <person name="Held B.W."/>
            <person name="Riley R."/>
            <person name="Nagy L.G."/>
            <person name="Koehler G."/>
            <person name="Ransdell A.S."/>
            <person name="Younus H."/>
            <person name="Chow J."/>
            <person name="Chiniquy J."/>
            <person name="Lipzen A."/>
            <person name="Tritt A."/>
            <person name="Sun H."/>
            <person name="Haridas S."/>
            <person name="LaButti K."/>
            <person name="Ohm R.A."/>
            <person name="Kues U."/>
            <person name="Blanchette R.A."/>
            <person name="Grigoriev I.V."/>
            <person name="Minto R.E."/>
            <person name="Hibbett D.S."/>
        </authorList>
    </citation>
    <scope>NUCLEOTIDE SEQUENCE [LARGE SCALE GENOMIC DNA]</scope>
    <source>
        <strain evidence="2 3">ATCC 64428</strain>
    </source>
</reference>
<evidence type="ECO:0000313" key="3">
    <source>
        <dbReference type="Proteomes" id="UP000054144"/>
    </source>
</evidence>
<dbReference type="InterPro" id="IPR049128">
    <property type="entry name" value="Pop8-like_dom"/>
</dbReference>
<proteinExistence type="predicted"/>
<accession>A0A0D7ACI4</accession>
<protein>
    <recommendedName>
        <fullName evidence="1">Ribonucleases P/MRP subunit Pop8-like domain-containing protein</fullName>
    </recommendedName>
</protein>
<dbReference type="Proteomes" id="UP000054144">
    <property type="component" value="Unassembled WGS sequence"/>
</dbReference>
<evidence type="ECO:0000259" key="1">
    <source>
        <dbReference type="Pfam" id="PF20976"/>
    </source>
</evidence>
<keyword evidence="3" id="KW-1185">Reference proteome</keyword>
<feature type="domain" description="Ribonucleases P/MRP subunit Pop8-like" evidence="1">
    <location>
        <begin position="20"/>
        <end position="72"/>
    </location>
</feature>
<dbReference type="EMBL" id="KN881832">
    <property type="protein sequence ID" value="KIY48573.1"/>
    <property type="molecule type" value="Genomic_DNA"/>
</dbReference>
<dbReference type="AlphaFoldDB" id="A0A0D7ACI4"/>
<dbReference type="OrthoDB" id="3265020at2759"/>
<sequence length="102" mass="10920">MPLAKSSHYIRLHLSPAGRDPLSVRKSIQDALAQSFGATSAGTYLDILWISDDGEECVIRVDRSDTARVLAAAMASSAPGQMFTLVKESSFLPAVTNLSEPL</sequence>
<organism evidence="2 3">
    <name type="scientific">Fistulina hepatica ATCC 64428</name>
    <dbReference type="NCBI Taxonomy" id="1128425"/>
    <lineage>
        <taxon>Eukaryota</taxon>
        <taxon>Fungi</taxon>
        <taxon>Dikarya</taxon>
        <taxon>Basidiomycota</taxon>
        <taxon>Agaricomycotina</taxon>
        <taxon>Agaricomycetes</taxon>
        <taxon>Agaricomycetidae</taxon>
        <taxon>Agaricales</taxon>
        <taxon>Fistulinaceae</taxon>
        <taxon>Fistulina</taxon>
    </lineage>
</organism>
<dbReference type="Pfam" id="PF20976">
    <property type="entry name" value="Pop8"/>
    <property type="match status" value="1"/>
</dbReference>